<dbReference type="Proteomes" id="UP000798662">
    <property type="component" value="Chromosome 2"/>
</dbReference>
<gene>
    <name evidence="1" type="ORF">I4F81_009282</name>
</gene>
<keyword evidence="2" id="KW-1185">Reference proteome</keyword>
<organism evidence="1 2">
    <name type="scientific">Pyropia yezoensis</name>
    <name type="common">Susabi-nori</name>
    <name type="synonym">Porphyra yezoensis</name>
    <dbReference type="NCBI Taxonomy" id="2788"/>
    <lineage>
        <taxon>Eukaryota</taxon>
        <taxon>Rhodophyta</taxon>
        <taxon>Bangiophyceae</taxon>
        <taxon>Bangiales</taxon>
        <taxon>Bangiaceae</taxon>
        <taxon>Pyropia</taxon>
    </lineage>
</organism>
<reference evidence="1" key="1">
    <citation type="submission" date="2019-11" db="EMBL/GenBank/DDBJ databases">
        <title>Nori genome reveals adaptations in red seaweeds to the harsh intertidal environment.</title>
        <authorList>
            <person name="Wang D."/>
            <person name="Mao Y."/>
        </authorList>
    </citation>
    <scope>NUCLEOTIDE SEQUENCE</scope>
    <source>
        <tissue evidence="1">Gametophyte</tissue>
    </source>
</reference>
<evidence type="ECO:0000313" key="1">
    <source>
        <dbReference type="EMBL" id="KAK1866767.1"/>
    </source>
</evidence>
<sequence length="894" mass="86229">MALAGNHSDGGGGGGGGGAPVGAAAAASALAVAATAAAGNGGAAEAARVAAAATRAAPWDASDVDGGGAAALEGSAATTAIGVAAASGGGSVGGGGDVSRSCAPNGGGGVVNRGAAVNGGAAVNAGAAVNGGAAASGVCAASGAAPNGGVRALPTVTRLQILHFNDVYQVEERRQEPVGGAARFATLLRRLRAAFSTSPPSDHDDPDASRATLTLFSGDAFSPSVLSTAHGGANMAAVLAHLRVDAGTLGNHDFDFGVPALRRLLDAAGGHTRWVLTNGVLPGDGDGNGDGNDGVHDGDDGGGDCVSGADGCCSTRRRRGRRRVVRSALLDASPGLRVGILGLMEAEWLDALIAVDVAALCYTDFVAAATAGAAALRAAGAHVVLALTHMRLPNDERLADEATGVDLILGGHDHSIVYTPARRGMAVRGGGAVKGDTAAATCRNGATRPRPAIVKSGTDFRHLSALVLAIDRSTAPATVTVEAPPTIHAVTRTVPPDAAVEAIIRHYVATAALGGTPNGVAHGGGGSVLAYLSTPADASSATLRTSASAVGSLIADIVAATAPGGGADVALINAGTLRSDTVHPAGPFTAADLDALLPYPDQRVAFPVTGAELLDALEVGVGALPAAEGRYPLVSGVCFAYDPRRPPGGRVDAASVWVRCRRGGGLRVRHGDDAGGDRDGGGGGCCGGGERGETPFVTDARGSWAPLNPAATYVVATKTFLTTGADGYRGLAVAHRRAVDAGWPAAVAGDSPPLAASVAAFFAATTAEAAARVAGDGGEDGTGGKGACVAALVDEVLRRGAAAAVAAVAEPMGGRSVATGGGGGGGSDGGGGGGGGDKGGGGGNGGGGGDNGGAKTFCLSPVRSAVGAPLPWLGLVNDGRVVDVAAAAATAGNP</sequence>
<name>A0ACC3C9C8_PYRYE</name>
<comment type="caution">
    <text evidence="1">The sequence shown here is derived from an EMBL/GenBank/DDBJ whole genome shotgun (WGS) entry which is preliminary data.</text>
</comment>
<accession>A0ACC3C9C8</accession>
<dbReference type="EMBL" id="CM020619">
    <property type="protein sequence ID" value="KAK1866767.1"/>
    <property type="molecule type" value="Genomic_DNA"/>
</dbReference>
<evidence type="ECO:0000313" key="2">
    <source>
        <dbReference type="Proteomes" id="UP000798662"/>
    </source>
</evidence>
<protein>
    <submittedName>
        <fullName evidence="1">Uncharacterized protein</fullName>
    </submittedName>
</protein>
<proteinExistence type="predicted"/>